<keyword evidence="2" id="KW-1133">Transmembrane helix</keyword>
<reference evidence="4" key="2">
    <citation type="submission" date="2021-04" db="EMBL/GenBank/DDBJ databases">
        <title>Brevibacillus composti FJAT-54423, complete genome.</title>
        <authorList>
            <person name="Tang R."/>
        </authorList>
    </citation>
    <scope>NUCLEOTIDE SEQUENCE</scope>
    <source>
        <strain evidence="4">FJAT-54424</strain>
    </source>
</reference>
<dbReference type="Pfam" id="PF02325">
    <property type="entry name" value="CCB3_YggT"/>
    <property type="match status" value="1"/>
</dbReference>
<organism evidence="3 5">
    <name type="scientific">Brevibacillus composti</name>
    <dbReference type="NCBI Taxonomy" id="2796470"/>
    <lineage>
        <taxon>Bacteria</taxon>
        <taxon>Bacillati</taxon>
        <taxon>Bacillota</taxon>
        <taxon>Bacilli</taxon>
        <taxon>Bacillales</taxon>
        <taxon>Paenibacillaceae</taxon>
        <taxon>Brevibacillus</taxon>
    </lineage>
</organism>
<keyword evidence="2" id="KW-0812">Transmembrane</keyword>
<protein>
    <submittedName>
        <fullName evidence="3">YggT family protein</fullName>
    </submittedName>
</protein>
<keyword evidence="6" id="KW-1185">Reference proteome</keyword>
<dbReference type="AlphaFoldDB" id="A0A7T5JQ93"/>
<dbReference type="RefSeq" id="WP_198829425.1">
    <property type="nucleotide sequence ID" value="NZ_CP066308.1"/>
</dbReference>
<dbReference type="Proteomes" id="UP000595847">
    <property type="component" value="Chromosome"/>
</dbReference>
<dbReference type="PANTHER" id="PTHR33219">
    <property type="entry name" value="YLMG HOMOLOG PROTEIN 2, CHLOROPLASTIC"/>
    <property type="match status" value="1"/>
</dbReference>
<comment type="similarity">
    <text evidence="1">Belongs to the YggT family.</text>
</comment>
<dbReference type="EMBL" id="CP073708">
    <property type="protein sequence ID" value="QUO42941.1"/>
    <property type="molecule type" value="Genomic_DNA"/>
</dbReference>
<sequence length="90" mass="10401">MISILFTIIDFAFTVYQFMVIAYVLMSWVPQMRETGIGQLLERFVEPYLAPFRRFIPTLGFIDISPIVALIALNFAHSGLRTILIKLMQM</sequence>
<dbReference type="InterPro" id="IPR003425">
    <property type="entry name" value="CCB3/YggT"/>
</dbReference>
<dbReference type="GO" id="GO:0016020">
    <property type="term" value="C:membrane"/>
    <property type="evidence" value="ECO:0007669"/>
    <property type="project" value="InterPro"/>
</dbReference>
<keyword evidence="2" id="KW-0472">Membrane</keyword>
<reference evidence="3 5" key="1">
    <citation type="submission" date="2020-12" db="EMBL/GenBank/DDBJ databases">
        <title>strain FJAT-54423T represents a novel species of the genus Brevibacillus.</title>
        <authorList>
            <person name="Tang R."/>
        </authorList>
    </citation>
    <scope>NUCLEOTIDE SEQUENCE [LARGE SCALE GENOMIC DNA]</scope>
    <source>
        <strain evidence="3 5">FJAT-54423</strain>
    </source>
</reference>
<proteinExistence type="inferred from homology"/>
<evidence type="ECO:0000256" key="1">
    <source>
        <dbReference type="ARBA" id="ARBA00010894"/>
    </source>
</evidence>
<evidence type="ECO:0000313" key="4">
    <source>
        <dbReference type="EMBL" id="QUO42941.1"/>
    </source>
</evidence>
<name>A0A7T5JQ93_9BACL</name>
<feature type="transmembrane region" description="Helical" evidence="2">
    <location>
        <begin position="7"/>
        <end position="26"/>
    </location>
</feature>
<accession>A0A7T5JQ93</accession>
<feature type="transmembrane region" description="Helical" evidence="2">
    <location>
        <begin position="55"/>
        <end position="76"/>
    </location>
</feature>
<evidence type="ECO:0000313" key="5">
    <source>
        <dbReference type="Proteomes" id="UP000595847"/>
    </source>
</evidence>
<dbReference type="EMBL" id="CP066308">
    <property type="protein sequence ID" value="QQE75915.1"/>
    <property type="molecule type" value="Genomic_DNA"/>
</dbReference>
<evidence type="ECO:0000313" key="3">
    <source>
        <dbReference type="EMBL" id="QQE75915.1"/>
    </source>
</evidence>
<dbReference type="KEGG" id="bcop:JD108_08630"/>
<dbReference type="Proteomes" id="UP000677234">
    <property type="component" value="Chromosome"/>
</dbReference>
<gene>
    <name evidence="3" type="ORF">JD108_08630</name>
    <name evidence="4" type="ORF">KDJ56_08310</name>
</gene>
<dbReference type="PANTHER" id="PTHR33219:SF14">
    <property type="entry name" value="PROTEIN COFACTOR ASSEMBLY OF COMPLEX C SUBUNIT B CCB3, CHLOROPLASTIC-RELATED"/>
    <property type="match status" value="1"/>
</dbReference>
<evidence type="ECO:0000313" key="6">
    <source>
        <dbReference type="Proteomes" id="UP000677234"/>
    </source>
</evidence>
<evidence type="ECO:0000256" key="2">
    <source>
        <dbReference type="SAM" id="Phobius"/>
    </source>
</evidence>